<dbReference type="Proteomes" id="UP000192257">
    <property type="component" value="Unassembled WGS sequence"/>
</dbReference>
<evidence type="ECO:0000313" key="1">
    <source>
        <dbReference type="EMBL" id="ORC91220.1"/>
    </source>
</evidence>
<accession>A0A1X0P447</accession>
<evidence type="ECO:0000313" key="2">
    <source>
        <dbReference type="Proteomes" id="UP000192257"/>
    </source>
</evidence>
<protein>
    <submittedName>
        <fullName evidence="1">Uncharacterized protein</fullName>
    </submittedName>
</protein>
<dbReference type="RefSeq" id="XP_028885286.1">
    <property type="nucleotide sequence ID" value="XM_029023262.1"/>
</dbReference>
<reference evidence="1 2" key="1">
    <citation type="submission" date="2017-03" db="EMBL/GenBank/DDBJ databases">
        <title>An alternative strategy for trypanosome survival in the mammalian bloodstream revealed through genome and transcriptome analysis of the ubiquitous bovine parasite Trypanosoma (Megatrypanum) theileri.</title>
        <authorList>
            <person name="Kelly S."/>
            <person name="Ivens A."/>
            <person name="Mott A."/>
            <person name="O'Neill E."/>
            <person name="Emms D."/>
            <person name="Macleod O."/>
            <person name="Voorheis P."/>
            <person name="Matthews J."/>
            <person name="Matthews K."/>
            <person name="Carrington M."/>
        </authorList>
    </citation>
    <scope>NUCLEOTIDE SEQUENCE [LARGE SCALE GENOMIC DNA]</scope>
    <source>
        <strain evidence="1">Edinburgh</strain>
    </source>
</reference>
<proteinExistence type="predicted"/>
<sequence>MTNSKTTVIDFLTQACCGTIMAVHRMGNTDPELYKDQLVALLARYLNNCWNSLLRGDDSFVLDCFAATGHDHPSCVLKKMFALGTFVLPDRPPLELANCNPEVPADLDAARVLVSNFLQRVLSENWNDSIWGHECDALSLNEERALWTQNGCPTDDFFVLSS</sequence>
<dbReference type="AlphaFoldDB" id="A0A1X0P447"/>
<gene>
    <name evidence="1" type="ORF">TM35_000062250</name>
</gene>
<dbReference type="GeneID" id="39983042"/>
<dbReference type="EMBL" id="NBCO01000006">
    <property type="protein sequence ID" value="ORC91220.1"/>
    <property type="molecule type" value="Genomic_DNA"/>
</dbReference>
<keyword evidence="2" id="KW-1185">Reference proteome</keyword>
<dbReference type="VEuPathDB" id="TriTrypDB:TM35_000062250"/>
<comment type="caution">
    <text evidence="1">The sequence shown here is derived from an EMBL/GenBank/DDBJ whole genome shotgun (WGS) entry which is preliminary data.</text>
</comment>
<name>A0A1X0P447_9TRYP</name>
<organism evidence="1 2">
    <name type="scientific">Trypanosoma theileri</name>
    <dbReference type="NCBI Taxonomy" id="67003"/>
    <lineage>
        <taxon>Eukaryota</taxon>
        <taxon>Discoba</taxon>
        <taxon>Euglenozoa</taxon>
        <taxon>Kinetoplastea</taxon>
        <taxon>Metakinetoplastina</taxon>
        <taxon>Trypanosomatida</taxon>
        <taxon>Trypanosomatidae</taxon>
        <taxon>Trypanosoma</taxon>
    </lineage>
</organism>
<dbReference type="OrthoDB" id="238260at2759"/>